<keyword evidence="4" id="KW-1185">Reference proteome</keyword>
<organism evidence="3 4">
    <name type="scientific">Actinomyces israelii</name>
    <dbReference type="NCBI Taxonomy" id="1659"/>
    <lineage>
        <taxon>Bacteria</taxon>
        <taxon>Bacillati</taxon>
        <taxon>Actinomycetota</taxon>
        <taxon>Actinomycetes</taxon>
        <taxon>Actinomycetales</taxon>
        <taxon>Actinomycetaceae</taxon>
        <taxon>Actinomyces</taxon>
    </lineage>
</organism>
<evidence type="ECO:0000313" key="4">
    <source>
        <dbReference type="Proteomes" id="UP001072034"/>
    </source>
</evidence>
<dbReference type="PROSITE" id="PS51318">
    <property type="entry name" value="TAT"/>
    <property type="match status" value="1"/>
</dbReference>
<proteinExistence type="predicted"/>
<feature type="compositionally biased region" description="Low complexity" evidence="1">
    <location>
        <begin position="165"/>
        <end position="174"/>
    </location>
</feature>
<dbReference type="EMBL" id="JAPTMY010000011">
    <property type="protein sequence ID" value="MCZ0857711.1"/>
    <property type="molecule type" value="Genomic_DNA"/>
</dbReference>
<feature type="signal peptide" evidence="2">
    <location>
        <begin position="1"/>
        <end position="30"/>
    </location>
</feature>
<feature type="chain" id="PRO_5046192726" evidence="2">
    <location>
        <begin position="31"/>
        <end position="187"/>
    </location>
</feature>
<keyword evidence="2" id="KW-0732">Signal</keyword>
<reference evidence="3" key="1">
    <citation type="submission" date="2022-10" db="EMBL/GenBank/DDBJ databases">
        <title>Genome sequence of Actinomyces israelii ATCC 10048.</title>
        <authorList>
            <person name="Watt R.M."/>
            <person name="Tong W.M."/>
        </authorList>
    </citation>
    <scope>NUCLEOTIDE SEQUENCE</scope>
    <source>
        <strain evidence="3">ATCC 10048</strain>
    </source>
</reference>
<dbReference type="PANTHER" id="PTHR41247:SF1">
    <property type="entry name" value="HTH-TYPE TRANSCRIPTIONAL REPRESSOR YCNK"/>
    <property type="match status" value="1"/>
</dbReference>
<feature type="region of interest" description="Disordered" evidence="1">
    <location>
        <begin position="153"/>
        <end position="187"/>
    </location>
</feature>
<gene>
    <name evidence="3" type="ORF">OHJ16_06600</name>
</gene>
<dbReference type="Proteomes" id="UP001072034">
    <property type="component" value="Unassembled WGS sequence"/>
</dbReference>
<sequence>MRNETGAVVGRRALIGGAAALSALAASALAACGKKKQKADGPVEVEPGDTCARCGMHITDMRHVGEIIGVEDVWKFDDVGELFVYHQEQGLKDGDVQAIYVKGYDTGRWIEAGSAGYVVAPDVETPMATHVLALGKEDSVSTYTASAGARETTYDDLLASPPEATMDTMDTMDMGSGGMGGTESPSR</sequence>
<accession>A0ABT4I7K2</accession>
<dbReference type="PROSITE" id="PS51257">
    <property type="entry name" value="PROKAR_LIPOPROTEIN"/>
    <property type="match status" value="1"/>
</dbReference>
<dbReference type="InterPro" id="IPR008719">
    <property type="entry name" value="N2O_reductase_NosL"/>
</dbReference>
<evidence type="ECO:0000256" key="2">
    <source>
        <dbReference type="SAM" id="SignalP"/>
    </source>
</evidence>
<dbReference type="SUPFAM" id="SSF160387">
    <property type="entry name" value="NosL/MerB-like"/>
    <property type="match status" value="1"/>
</dbReference>
<dbReference type="Pfam" id="PF05573">
    <property type="entry name" value="NosL"/>
    <property type="match status" value="1"/>
</dbReference>
<name>A0ABT4I7K2_9ACTO</name>
<dbReference type="PANTHER" id="PTHR41247">
    <property type="entry name" value="HTH-TYPE TRANSCRIPTIONAL REPRESSOR YCNK"/>
    <property type="match status" value="1"/>
</dbReference>
<evidence type="ECO:0000313" key="3">
    <source>
        <dbReference type="EMBL" id="MCZ0857711.1"/>
    </source>
</evidence>
<protein>
    <submittedName>
        <fullName evidence="3">Nitrous oxide reductase accessory protein NosL</fullName>
    </submittedName>
</protein>
<comment type="caution">
    <text evidence="3">The sequence shown here is derived from an EMBL/GenBank/DDBJ whole genome shotgun (WGS) entry which is preliminary data.</text>
</comment>
<dbReference type="InterPro" id="IPR006311">
    <property type="entry name" value="TAT_signal"/>
</dbReference>
<dbReference type="RefSeq" id="WP_268917247.1">
    <property type="nucleotide sequence ID" value="NZ_JAPTMY010000011.1"/>
</dbReference>
<evidence type="ECO:0000256" key="1">
    <source>
        <dbReference type="SAM" id="MobiDB-lite"/>
    </source>
</evidence>